<organism evidence="3 4">
    <name type="scientific">Methanolacinia petrolearia (strain DSM 11571 / OCM 486 / SEBR 4847)</name>
    <name type="common">Methanoplanus petrolearius</name>
    <dbReference type="NCBI Taxonomy" id="679926"/>
    <lineage>
        <taxon>Archaea</taxon>
        <taxon>Methanobacteriati</taxon>
        <taxon>Methanobacteriota</taxon>
        <taxon>Stenosarchaea group</taxon>
        <taxon>Methanomicrobia</taxon>
        <taxon>Methanomicrobiales</taxon>
        <taxon>Methanomicrobiaceae</taxon>
        <taxon>Methanolacinia</taxon>
    </lineage>
</organism>
<evidence type="ECO:0000259" key="2">
    <source>
        <dbReference type="Pfam" id="PF07790"/>
    </source>
</evidence>
<dbReference type="InterPro" id="IPR012859">
    <property type="entry name" value="Pilin_N_archaeal"/>
</dbReference>
<dbReference type="HOGENOM" id="CLU_092288_0_0_2"/>
<dbReference type="GeneID" id="9744709"/>
<dbReference type="eggNOG" id="arCOG02421">
    <property type="taxonomic scope" value="Archaea"/>
</dbReference>
<protein>
    <recommendedName>
        <fullName evidence="2">Archaeal Type IV pilin N-terminal domain-containing protein</fullName>
    </recommendedName>
</protein>
<feature type="transmembrane region" description="Helical" evidence="1">
    <location>
        <begin position="21"/>
        <end position="45"/>
    </location>
</feature>
<evidence type="ECO:0000256" key="1">
    <source>
        <dbReference type="SAM" id="Phobius"/>
    </source>
</evidence>
<keyword evidence="4" id="KW-1185">Reference proteome</keyword>
<dbReference type="AlphaFoldDB" id="E1RKN3"/>
<dbReference type="EMBL" id="CP002117">
    <property type="protein sequence ID" value="ADN36972.1"/>
    <property type="molecule type" value="Genomic_DNA"/>
</dbReference>
<sequence length="223" mass="23475" precursor="true">MKKRFEKNNNQKDVSYKDLAVSPVIGVMLMLVVTIIIASFVAVFAGSAADSTTSAPSASLDVSIISNGGDTKDQYVMLIKHLGGDSIPSKDIQIMSYYTSPSTCTNGKNMLSGSITQGTPAISASKLSYSDQDVKIPYLNNLAVGSPGDSGTNFGEYTFSAGDVLSTGDNFGTAVAIFGITTTSDIDDNEFSEYGFDRGSSVEVNIIYAPSQTSIYKGTVTVV</sequence>
<accession>E1RKN3</accession>
<dbReference type="STRING" id="679926.Mpet_2224"/>
<evidence type="ECO:0000313" key="3">
    <source>
        <dbReference type="EMBL" id="ADN36972.1"/>
    </source>
</evidence>
<dbReference type="RefSeq" id="WP_013330149.1">
    <property type="nucleotide sequence ID" value="NC_014507.1"/>
</dbReference>
<gene>
    <name evidence="3" type="ordered locus">Mpet_2224</name>
</gene>
<feature type="domain" description="Archaeal Type IV pilin N-terminal" evidence="2">
    <location>
        <begin position="20"/>
        <end position="99"/>
    </location>
</feature>
<keyword evidence="1" id="KW-0472">Membrane</keyword>
<dbReference type="Proteomes" id="UP000006565">
    <property type="component" value="Chromosome"/>
</dbReference>
<dbReference type="OrthoDB" id="125222at2157"/>
<evidence type="ECO:0000313" key="4">
    <source>
        <dbReference type="Proteomes" id="UP000006565"/>
    </source>
</evidence>
<keyword evidence="1" id="KW-1133">Transmembrane helix</keyword>
<dbReference type="Pfam" id="PF07790">
    <property type="entry name" value="Pilin_N"/>
    <property type="match status" value="1"/>
</dbReference>
<reference evidence="3 4" key="1">
    <citation type="journal article" date="2010" name="Stand. Genomic Sci.">
        <title>Complete genome sequence of Methanoplanus petrolearius type strain (SEBR 4847).</title>
        <authorList>
            <person name="Brambilla E."/>
            <person name="Djao O.D."/>
            <person name="Daligault H."/>
            <person name="Lapidus A."/>
            <person name="Lucas S."/>
            <person name="Hammon N."/>
            <person name="Nolan M."/>
            <person name="Tice H."/>
            <person name="Cheng J.F."/>
            <person name="Han C."/>
            <person name="Tapia R."/>
            <person name="Goodwin L."/>
            <person name="Pitluck S."/>
            <person name="Liolios K."/>
            <person name="Ivanova N."/>
            <person name="Mavromatis K."/>
            <person name="Mikhailova N."/>
            <person name="Pati A."/>
            <person name="Chen A."/>
            <person name="Palaniappan K."/>
            <person name="Land M."/>
            <person name="Hauser L."/>
            <person name="Chang Y.J."/>
            <person name="Jeffries C.D."/>
            <person name="Rohde M."/>
            <person name="Spring S."/>
            <person name="Sikorski J."/>
            <person name="Goker M."/>
            <person name="Woyke T."/>
            <person name="Bristow J."/>
            <person name="Eisen J.A."/>
            <person name="Markowitz V."/>
            <person name="Hugenholtz P."/>
            <person name="Kyrpides N.C."/>
            <person name="Klenk H.P."/>
        </authorList>
    </citation>
    <scope>NUCLEOTIDE SEQUENCE [LARGE SCALE GENOMIC DNA]</scope>
    <source>
        <strain evidence="4">DSM 11571 / OCM 486 / SEBR 4847</strain>
    </source>
</reference>
<dbReference type="KEGG" id="mpi:Mpet_2224"/>
<name>E1RKN3_METP4</name>
<proteinExistence type="predicted"/>
<keyword evidence="1" id="KW-0812">Transmembrane</keyword>